<feature type="region of interest" description="Disordered" evidence="1">
    <location>
        <begin position="84"/>
        <end position="112"/>
    </location>
</feature>
<feature type="region of interest" description="Disordered" evidence="1">
    <location>
        <begin position="176"/>
        <end position="226"/>
    </location>
</feature>
<feature type="compositionally biased region" description="Polar residues" evidence="1">
    <location>
        <begin position="216"/>
        <end position="225"/>
    </location>
</feature>
<accession>A0A1B2JHE9</accession>
<keyword evidence="3" id="KW-1185">Reference proteome</keyword>
<dbReference type="InterPro" id="IPR037738">
    <property type="entry name" value="Ecm13-like"/>
</dbReference>
<evidence type="ECO:0000313" key="3">
    <source>
        <dbReference type="Proteomes" id="UP000094565"/>
    </source>
</evidence>
<name>A0A1B2JHE9_PICPA</name>
<organism evidence="2 3">
    <name type="scientific">Komagataella pastoris</name>
    <name type="common">Yeast</name>
    <name type="synonym">Pichia pastoris</name>
    <dbReference type="NCBI Taxonomy" id="4922"/>
    <lineage>
        <taxon>Eukaryota</taxon>
        <taxon>Fungi</taxon>
        <taxon>Dikarya</taxon>
        <taxon>Ascomycota</taxon>
        <taxon>Saccharomycotina</taxon>
        <taxon>Pichiomycetes</taxon>
        <taxon>Pichiales</taxon>
        <taxon>Pichiaceae</taxon>
        <taxon>Komagataella</taxon>
    </lineage>
</organism>
<dbReference type="Proteomes" id="UP000094565">
    <property type="component" value="Chromosome 4"/>
</dbReference>
<evidence type="ECO:0000256" key="1">
    <source>
        <dbReference type="SAM" id="MobiDB-lite"/>
    </source>
</evidence>
<gene>
    <name evidence="2" type="ORF">ATY40_BA7504632</name>
</gene>
<feature type="compositionally biased region" description="Acidic residues" evidence="1">
    <location>
        <begin position="89"/>
        <end position="112"/>
    </location>
</feature>
<dbReference type="AlphaFoldDB" id="A0A1B2JHE9"/>
<evidence type="ECO:0000313" key="2">
    <source>
        <dbReference type="EMBL" id="ANZ77275.1"/>
    </source>
</evidence>
<reference evidence="2 3" key="1">
    <citation type="submission" date="2016-02" db="EMBL/GenBank/DDBJ databases">
        <title>Comparative genomic and transcriptomic foundation for Pichia pastoris.</title>
        <authorList>
            <person name="Love K.R."/>
            <person name="Shah K.A."/>
            <person name="Whittaker C.A."/>
            <person name="Wu J."/>
            <person name="Bartlett M.C."/>
            <person name="Ma D."/>
            <person name="Leeson R.L."/>
            <person name="Priest M."/>
            <person name="Young S.K."/>
            <person name="Love J.C."/>
        </authorList>
    </citation>
    <scope>NUCLEOTIDE SEQUENCE [LARGE SCALE GENOMIC DNA]</scope>
    <source>
        <strain evidence="2 3">ATCC 28485</strain>
    </source>
</reference>
<dbReference type="PANTHER" id="PTHR36826:SF1">
    <property type="entry name" value="PROTEIN ECM13"/>
    <property type="match status" value="1"/>
</dbReference>
<dbReference type="EMBL" id="CP014587">
    <property type="protein sequence ID" value="ANZ77275.1"/>
    <property type="molecule type" value="Genomic_DNA"/>
</dbReference>
<protein>
    <submittedName>
        <fullName evidence="2">BA75_04632T0</fullName>
    </submittedName>
</protein>
<sequence>MPIIQQNNLTFAETYLLASKVKDKLTKEAVNPKTNLRLLVCQANLLDNLMDTLQNRNEYQPETNAVAFKSESTISVLGNDSVVTTTELSDSDEEYTDDESDYSSSSDDDYTSDVEYTQYQKKLELKNSNDGERDDKSDDEELAYYSSDEFDSDSEDEDEDDDKLFRLQKLRRFYSNSTADNTLDKDNLPQLTHCSSASSSECDEEEEEFAVAVQGKDSSQESYANQDPMMMVHAIEQGRPSSNSVVMLC</sequence>
<dbReference type="PANTHER" id="PTHR36826">
    <property type="entry name" value="PROTEIN ECM13"/>
    <property type="match status" value="1"/>
</dbReference>
<proteinExistence type="predicted"/>
<dbReference type="OrthoDB" id="5431245at2759"/>